<dbReference type="PANTHER" id="PTHR30572:SF4">
    <property type="entry name" value="ABC TRANSPORTER PERMEASE YTRF"/>
    <property type="match status" value="1"/>
</dbReference>
<dbReference type="RefSeq" id="WP_377942126.1">
    <property type="nucleotide sequence ID" value="NZ_JBHUCX010000018.1"/>
</dbReference>
<dbReference type="InterPro" id="IPR025857">
    <property type="entry name" value="MacB_PCD"/>
</dbReference>
<dbReference type="EMBL" id="JBHUCX010000018">
    <property type="protein sequence ID" value="MFD1674258.1"/>
    <property type="molecule type" value="Genomic_DNA"/>
</dbReference>
<name>A0ABW4JG03_9BACL</name>
<dbReference type="Pfam" id="PF12704">
    <property type="entry name" value="MacB_PCD"/>
    <property type="match status" value="1"/>
</dbReference>
<accession>A0ABW4JG03</accession>
<keyword evidence="3 7" id="KW-0812">Transmembrane</keyword>
<evidence type="ECO:0000313" key="11">
    <source>
        <dbReference type="Proteomes" id="UP001597079"/>
    </source>
</evidence>
<comment type="similarity">
    <text evidence="6">Belongs to the ABC-4 integral membrane protein family.</text>
</comment>
<dbReference type="Pfam" id="PF02687">
    <property type="entry name" value="FtsX"/>
    <property type="match status" value="1"/>
</dbReference>
<evidence type="ECO:0000256" key="3">
    <source>
        <dbReference type="ARBA" id="ARBA00022692"/>
    </source>
</evidence>
<reference evidence="11" key="1">
    <citation type="journal article" date="2019" name="Int. J. Syst. Evol. Microbiol.">
        <title>The Global Catalogue of Microorganisms (GCM) 10K type strain sequencing project: providing services to taxonomists for standard genome sequencing and annotation.</title>
        <authorList>
            <consortium name="The Broad Institute Genomics Platform"/>
            <consortium name="The Broad Institute Genome Sequencing Center for Infectious Disease"/>
            <person name="Wu L."/>
            <person name="Ma J."/>
        </authorList>
    </citation>
    <scope>NUCLEOTIDE SEQUENCE [LARGE SCALE GENOMIC DNA]</scope>
    <source>
        <strain evidence="11">CGMCC 1.12286</strain>
    </source>
</reference>
<comment type="caution">
    <text evidence="10">The sequence shown here is derived from an EMBL/GenBank/DDBJ whole genome shotgun (WGS) entry which is preliminary data.</text>
</comment>
<feature type="transmembrane region" description="Helical" evidence="7">
    <location>
        <begin position="323"/>
        <end position="356"/>
    </location>
</feature>
<dbReference type="InterPro" id="IPR003838">
    <property type="entry name" value="ABC3_permease_C"/>
</dbReference>
<dbReference type="InterPro" id="IPR050250">
    <property type="entry name" value="Macrolide_Exporter_MacB"/>
</dbReference>
<evidence type="ECO:0000259" key="9">
    <source>
        <dbReference type="Pfam" id="PF12704"/>
    </source>
</evidence>
<feature type="transmembrane region" description="Helical" evidence="7">
    <location>
        <begin position="275"/>
        <end position="302"/>
    </location>
</feature>
<comment type="subcellular location">
    <subcellularLocation>
        <location evidence="1">Cell membrane</location>
        <topology evidence="1">Multi-pass membrane protein</topology>
    </subcellularLocation>
</comment>
<keyword evidence="5 7" id="KW-0472">Membrane</keyword>
<organism evidence="10 11">
    <name type="scientific">Alicyclobacillus fodiniaquatilis</name>
    <dbReference type="NCBI Taxonomy" id="1661150"/>
    <lineage>
        <taxon>Bacteria</taxon>
        <taxon>Bacillati</taxon>
        <taxon>Bacillota</taxon>
        <taxon>Bacilli</taxon>
        <taxon>Bacillales</taxon>
        <taxon>Alicyclobacillaceae</taxon>
        <taxon>Alicyclobacillus</taxon>
    </lineage>
</organism>
<evidence type="ECO:0000313" key="10">
    <source>
        <dbReference type="EMBL" id="MFD1674258.1"/>
    </source>
</evidence>
<dbReference type="Proteomes" id="UP001597079">
    <property type="component" value="Unassembled WGS sequence"/>
</dbReference>
<keyword evidence="2" id="KW-1003">Cell membrane</keyword>
<evidence type="ECO:0000256" key="5">
    <source>
        <dbReference type="ARBA" id="ARBA00023136"/>
    </source>
</evidence>
<protein>
    <submittedName>
        <fullName evidence="10">ABC transporter permease</fullName>
    </submittedName>
</protein>
<feature type="domain" description="ABC3 transporter permease C-terminal" evidence="8">
    <location>
        <begin position="282"/>
        <end position="395"/>
    </location>
</feature>
<evidence type="ECO:0000259" key="8">
    <source>
        <dbReference type="Pfam" id="PF02687"/>
    </source>
</evidence>
<evidence type="ECO:0000256" key="7">
    <source>
        <dbReference type="SAM" id="Phobius"/>
    </source>
</evidence>
<gene>
    <name evidence="10" type="ORF">ACFSB2_05960</name>
</gene>
<feature type="domain" description="MacB-like periplasmic core" evidence="9">
    <location>
        <begin position="22"/>
        <end position="242"/>
    </location>
</feature>
<feature type="transmembrane region" description="Helical" evidence="7">
    <location>
        <begin position="362"/>
        <end position="385"/>
    </location>
</feature>
<evidence type="ECO:0000256" key="6">
    <source>
        <dbReference type="ARBA" id="ARBA00038076"/>
    </source>
</evidence>
<evidence type="ECO:0000256" key="4">
    <source>
        <dbReference type="ARBA" id="ARBA00022989"/>
    </source>
</evidence>
<keyword evidence="11" id="KW-1185">Reference proteome</keyword>
<feature type="transmembrane region" description="Helical" evidence="7">
    <location>
        <begin position="21"/>
        <end position="41"/>
    </location>
</feature>
<dbReference type="PANTHER" id="PTHR30572">
    <property type="entry name" value="MEMBRANE COMPONENT OF TRANSPORTER-RELATED"/>
    <property type="match status" value="1"/>
</dbReference>
<sequence length="402" mass="42521">MNILEMFLAALSSLLANKLRAFLTMLGILIGVGSIISIVAVGNGGERAIVNAISSSRLQQTIEILPKELVQPGLPQPGQVLSISQEDFNIAEQFSGVENVDYTLSGQANVTASTQTLNASIEAGPSYLNDIARFQVVTGHMFNQADVIAHRHVVLLSQPLAEQLFPRGSAVGQVVQIGGEPFQVLGVTVSQEASLFSLFLGTEYVYMPATTCRDLYPYWSISEMDVEVAPGTDKAALSKRLVTALNVNAHNADAFEDSSGFLAGIEQIIGKVTSILTLVIGSIAGIALLVGGVGVMNIMLVSVTERTQEIGIRMSLGATRGAILLQFLIESMMITLIGGVLGILLGVGVSVAVSMATQLPTFVSWPIVVGSFLFSALIGVLCGLYPANKAARLNPIDALRYE</sequence>
<evidence type="ECO:0000256" key="1">
    <source>
        <dbReference type="ARBA" id="ARBA00004651"/>
    </source>
</evidence>
<keyword evidence="4 7" id="KW-1133">Transmembrane helix</keyword>
<evidence type="ECO:0000256" key="2">
    <source>
        <dbReference type="ARBA" id="ARBA00022475"/>
    </source>
</evidence>
<proteinExistence type="inferred from homology"/>